<feature type="chain" id="PRO_5022020786" evidence="1">
    <location>
        <begin position="20"/>
        <end position="175"/>
    </location>
</feature>
<evidence type="ECO:0000313" key="3">
    <source>
        <dbReference type="Proteomes" id="UP000319829"/>
    </source>
</evidence>
<dbReference type="EMBL" id="VBOU01000057">
    <property type="protein sequence ID" value="TMQ54734.1"/>
    <property type="molecule type" value="Genomic_DNA"/>
</dbReference>
<evidence type="ECO:0000256" key="1">
    <source>
        <dbReference type="SAM" id="SignalP"/>
    </source>
</evidence>
<sequence>MTPGFLLLLLIQAAPAASALRPFAYRGFSPGMSYRDFAAQARALAQSHDDILACQTMRQTAQVMDCGVRVRDPVDSARFYLSANVIEGLASVISFVDSGKVALVGRTQDDMRRHLGVPQRRERSMWEWTKGRRFIRLNWRGGRGWRVISITLNDRDVLARIARYRPRPSPKPKPK</sequence>
<dbReference type="AlphaFoldDB" id="A0A538STZ0"/>
<accession>A0A538STZ0</accession>
<evidence type="ECO:0000313" key="2">
    <source>
        <dbReference type="EMBL" id="TMQ54734.1"/>
    </source>
</evidence>
<organism evidence="2 3">
    <name type="scientific">Eiseniibacteriota bacterium</name>
    <dbReference type="NCBI Taxonomy" id="2212470"/>
    <lineage>
        <taxon>Bacteria</taxon>
        <taxon>Candidatus Eiseniibacteriota</taxon>
    </lineage>
</organism>
<protein>
    <submittedName>
        <fullName evidence="2">Uncharacterized protein</fullName>
    </submittedName>
</protein>
<comment type="caution">
    <text evidence="2">The sequence shown here is derived from an EMBL/GenBank/DDBJ whole genome shotgun (WGS) entry which is preliminary data.</text>
</comment>
<dbReference type="Proteomes" id="UP000319829">
    <property type="component" value="Unassembled WGS sequence"/>
</dbReference>
<keyword evidence="1" id="KW-0732">Signal</keyword>
<proteinExistence type="predicted"/>
<feature type="signal peptide" evidence="1">
    <location>
        <begin position="1"/>
        <end position="19"/>
    </location>
</feature>
<name>A0A538STZ0_UNCEI</name>
<reference evidence="2 3" key="1">
    <citation type="journal article" date="2019" name="Nat. Microbiol.">
        <title>Mediterranean grassland soil C-N compound turnover is dependent on rainfall and depth, and is mediated by genomically divergent microorganisms.</title>
        <authorList>
            <person name="Diamond S."/>
            <person name="Andeer P.F."/>
            <person name="Li Z."/>
            <person name="Crits-Christoph A."/>
            <person name="Burstein D."/>
            <person name="Anantharaman K."/>
            <person name="Lane K.R."/>
            <person name="Thomas B.C."/>
            <person name="Pan C."/>
            <person name="Northen T.R."/>
            <person name="Banfield J.F."/>
        </authorList>
    </citation>
    <scope>NUCLEOTIDE SEQUENCE [LARGE SCALE GENOMIC DNA]</scope>
    <source>
        <strain evidence="2">WS_4</strain>
    </source>
</reference>
<gene>
    <name evidence="2" type="ORF">E6K74_05195</name>
</gene>